<comment type="caution">
    <text evidence="1">The sequence shown here is derived from an EMBL/GenBank/DDBJ whole genome shotgun (WGS) entry which is preliminary data.</text>
</comment>
<gene>
    <name evidence="1" type="ORF">KP79_PYT10882</name>
</gene>
<name>A0A210Q289_MIZYE</name>
<evidence type="ECO:0000313" key="1">
    <source>
        <dbReference type="EMBL" id="OWF42789.1"/>
    </source>
</evidence>
<accession>A0A210Q289</accession>
<proteinExistence type="predicted"/>
<dbReference type="AlphaFoldDB" id="A0A210Q289"/>
<dbReference type="EMBL" id="NEDP02005221">
    <property type="protein sequence ID" value="OWF42789.1"/>
    <property type="molecule type" value="Genomic_DNA"/>
</dbReference>
<keyword evidence="2" id="KW-1185">Reference proteome</keyword>
<dbReference type="Proteomes" id="UP000242188">
    <property type="component" value="Unassembled WGS sequence"/>
</dbReference>
<organism evidence="1 2">
    <name type="scientific">Mizuhopecten yessoensis</name>
    <name type="common">Japanese scallop</name>
    <name type="synonym">Patinopecten yessoensis</name>
    <dbReference type="NCBI Taxonomy" id="6573"/>
    <lineage>
        <taxon>Eukaryota</taxon>
        <taxon>Metazoa</taxon>
        <taxon>Spiralia</taxon>
        <taxon>Lophotrochozoa</taxon>
        <taxon>Mollusca</taxon>
        <taxon>Bivalvia</taxon>
        <taxon>Autobranchia</taxon>
        <taxon>Pteriomorphia</taxon>
        <taxon>Pectinida</taxon>
        <taxon>Pectinoidea</taxon>
        <taxon>Pectinidae</taxon>
        <taxon>Mizuhopecten</taxon>
    </lineage>
</organism>
<dbReference type="OrthoDB" id="437693at2759"/>
<evidence type="ECO:0000313" key="2">
    <source>
        <dbReference type="Proteomes" id="UP000242188"/>
    </source>
</evidence>
<reference evidence="1 2" key="1">
    <citation type="journal article" date="2017" name="Nat. Ecol. Evol.">
        <title>Scallop genome provides insights into evolution of bilaterian karyotype and development.</title>
        <authorList>
            <person name="Wang S."/>
            <person name="Zhang J."/>
            <person name="Jiao W."/>
            <person name="Li J."/>
            <person name="Xun X."/>
            <person name="Sun Y."/>
            <person name="Guo X."/>
            <person name="Huan P."/>
            <person name="Dong B."/>
            <person name="Zhang L."/>
            <person name="Hu X."/>
            <person name="Sun X."/>
            <person name="Wang J."/>
            <person name="Zhao C."/>
            <person name="Wang Y."/>
            <person name="Wang D."/>
            <person name="Huang X."/>
            <person name="Wang R."/>
            <person name="Lv J."/>
            <person name="Li Y."/>
            <person name="Zhang Z."/>
            <person name="Liu B."/>
            <person name="Lu W."/>
            <person name="Hui Y."/>
            <person name="Liang J."/>
            <person name="Zhou Z."/>
            <person name="Hou R."/>
            <person name="Li X."/>
            <person name="Liu Y."/>
            <person name="Li H."/>
            <person name="Ning X."/>
            <person name="Lin Y."/>
            <person name="Zhao L."/>
            <person name="Xing Q."/>
            <person name="Dou J."/>
            <person name="Li Y."/>
            <person name="Mao J."/>
            <person name="Guo H."/>
            <person name="Dou H."/>
            <person name="Li T."/>
            <person name="Mu C."/>
            <person name="Jiang W."/>
            <person name="Fu Q."/>
            <person name="Fu X."/>
            <person name="Miao Y."/>
            <person name="Liu J."/>
            <person name="Yu Q."/>
            <person name="Li R."/>
            <person name="Liao H."/>
            <person name="Li X."/>
            <person name="Kong Y."/>
            <person name="Jiang Z."/>
            <person name="Chourrout D."/>
            <person name="Li R."/>
            <person name="Bao Z."/>
        </authorList>
    </citation>
    <scope>NUCLEOTIDE SEQUENCE [LARGE SCALE GENOMIC DNA]</scope>
    <source>
        <strain evidence="1 2">PY_sf001</strain>
    </source>
</reference>
<sequence>MRLSPTFTCIDPPLPVNVVYIYLRYLFPMSGFSASKLNVVILWQLGNQEPEVRSSLPRSQSEGFLARFKRTCLNSSTSTTTQDLTKLDTSPDVHIQGMGSIKDLGYI</sequence>
<protein>
    <submittedName>
        <fullName evidence="1">Uncharacterized protein</fullName>
    </submittedName>
</protein>